<reference evidence="2" key="1">
    <citation type="submission" date="2022-06" db="EMBL/GenBank/DDBJ databases">
        <title>Aquibacillus sp. a new bacterium isolated from soil saline samples.</title>
        <authorList>
            <person name="Galisteo C."/>
            <person name="De La Haba R."/>
            <person name="Sanchez-Porro C."/>
            <person name="Ventosa A."/>
        </authorList>
    </citation>
    <scope>NUCLEOTIDE SEQUENCE</scope>
    <source>
        <strain evidence="2">3ASR75-54</strain>
    </source>
</reference>
<feature type="domain" description="DUF6431" evidence="1">
    <location>
        <begin position="29"/>
        <end position="98"/>
    </location>
</feature>
<evidence type="ECO:0000313" key="2">
    <source>
        <dbReference type="EMBL" id="MDC3418687.1"/>
    </source>
</evidence>
<proteinExistence type="predicted"/>
<dbReference type="AlphaFoldDB" id="A0A9X4AG48"/>
<sequence length="193" mass="22662">MLCIHDFEIGLEEYAGEGKKNEFPVFNHCPCCNCISQGNLHRNGYYWRYGINEEDEAFHIPICRLRCLACKTNISILPSFLIPYYQHTLYTIVDRVRQFLEGKKVSGYRQQLAQHVRRFCGGIHWIHSFFVDLGHQLGLSKNIKKEAQKYMKMIRDIGVSPFYRRSWGHLSSYFMGKLISPYLGHEKNYNSPT</sequence>
<evidence type="ECO:0000313" key="3">
    <source>
        <dbReference type="Proteomes" id="UP001145069"/>
    </source>
</evidence>
<dbReference type="EMBL" id="JAMQKC010000040">
    <property type="protein sequence ID" value="MDC3418687.1"/>
    <property type="molecule type" value="Genomic_DNA"/>
</dbReference>
<name>A0A9X4AG48_9BACI</name>
<dbReference type="InterPro" id="IPR045536">
    <property type="entry name" value="DUF6431"/>
</dbReference>
<dbReference type="RefSeq" id="WP_272447781.1">
    <property type="nucleotide sequence ID" value="NZ_JAMQKC010000040.1"/>
</dbReference>
<keyword evidence="3" id="KW-1185">Reference proteome</keyword>
<gene>
    <name evidence="2" type="ORF">NC799_17725</name>
</gene>
<accession>A0A9X4AG48</accession>
<dbReference type="Proteomes" id="UP001145069">
    <property type="component" value="Unassembled WGS sequence"/>
</dbReference>
<evidence type="ECO:0000259" key="1">
    <source>
        <dbReference type="Pfam" id="PF20020"/>
    </source>
</evidence>
<protein>
    <submittedName>
        <fullName evidence="2">DUF6431 domain-containing protein</fullName>
    </submittedName>
</protein>
<dbReference type="Pfam" id="PF20020">
    <property type="entry name" value="DUF6431"/>
    <property type="match status" value="1"/>
</dbReference>
<organism evidence="2 3">
    <name type="scientific">Aquibacillus salsiterrae</name>
    <dbReference type="NCBI Taxonomy" id="2950439"/>
    <lineage>
        <taxon>Bacteria</taxon>
        <taxon>Bacillati</taxon>
        <taxon>Bacillota</taxon>
        <taxon>Bacilli</taxon>
        <taxon>Bacillales</taxon>
        <taxon>Bacillaceae</taxon>
        <taxon>Aquibacillus</taxon>
    </lineage>
</organism>
<comment type="caution">
    <text evidence="2">The sequence shown here is derived from an EMBL/GenBank/DDBJ whole genome shotgun (WGS) entry which is preliminary data.</text>
</comment>